<comment type="subunit">
    <text evidence="10">The RNAP catalytic core consists of 2 alpha, 1 beta, 1 beta' and 1 omega subunit. When a sigma factor is associated with the core the holoenzyme is formed, which can initiate transcription.</text>
</comment>
<evidence type="ECO:0000256" key="6">
    <source>
        <dbReference type="ARBA" id="ARBA00022695"/>
    </source>
</evidence>
<dbReference type="InterPro" id="IPR003716">
    <property type="entry name" value="DNA-dir_RNA_pol_omega"/>
</dbReference>
<dbReference type="Proteomes" id="UP000182278">
    <property type="component" value="Unassembled WGS sequence"/>
</dbReference>
<dbReference type="SUPFAM" id="SSF63562">
    <property type="entry name" value="RPB6/omega subunit-like"/>
    <property type="match status" value="1"/>
</dbReference>
<dbReference type="Pfam" id="PF01192">
    <property type="entry name" value="RNA_pol_Rpb6"/>
    <property type="match status" value="1"/>
</dbReference>
<sequence>MEKITVDELLKKVGSKYGLISLVVKRAREMLNDSEKTIKAGEIINKIFEEIVQDKITIKQEEVDESKQKESEEDKEDVRRVSRREKD</sequence>
<evidence type="ECO:0000256" key="9">
    <source>
        <dbReference type="ARBA" id="ARBA00048552"/>
    </source>
</evidence>
<evidence type="ECO:0000256" key="3">
    <source>
        <dbReference type="ARBA" id="ARBA00013725"/>
    </source>
</evidence>
<evidence type="ECO:0000256" key="8">
    <source>
        <dbReference type="ARBA" id="ARBA00029924"/>
    </source>
</evidence>
<evidence type="ECO:0000256" key="5">
    <source>
        <dbReference type="ARBA" id="ARBA00022679"/>
    </source>
</evidence>
<comment type="similarity">
    <text evidence="1 10">Belongs to the RNA polymerase subunit omega family.</text>
</comment>
<dbReference type="GO" id="GO:0003899">
    <property type="term" value="F:DNA-directed RNA polymerase activity"/>
    <property type="evidence" value="ECO:0007669"/>
    <property type="project" value="UniProtKB-UniRule"/>
</dbReference>
<dbReference type="NCBIfam" id="TIGR00690">
    <property type="entry name" value="rpoZ"/>
    <property type="match status" value="1"/>
</dbReference>
<evidence type="ECO:0000256" key="2">
    <source>
        <dbReference type="ARBA" id="ARBA00012418"/>
    </source>
</evidence>
<keyword evidence="7 10" id="KW-0804">Transcription</keyword>
<evidence type="ECO:0000256" key="1">
    <source>
        <dbReference type="ARBA" id="ARBA00006711"/>
    </source>
</evidence>
<evidence type="ECO:0000313" key="12">
    <source>
        <dbReference type="EMBL" id="OIN96502.1"/>
    </source>
</evidence>
<keyword evidence="4 10" id="KW-0240">DNA-directed RNA polymerase</keyword>
<keyword evidence="5 10" id="KW-0808">Transferase</keyword>
<dbReference type="GO" id="GO:0003677">
    <property type="term" value="F:DNA binding"/>
    <property type="evidence" value="ECO:0007669"/>
    <property type="project" value="UniProtKB-UniRule"/>
</dbReference>
<dbReference type="STRING" id="1817893.AUJ66_05970"/>
<organism evidence="12 13">
    <name type="scientific">Candidatus Desantisbacteria bacterium CG1_02_38_46</name>
    <dbReference type="NCBI Taxonomy" id="1817893"/>
    <lineage>
        <taxon>Bacteria</taxon>
        <taxon>Candidatus Desantisiibacteriota</taxon>
    </lineage>
</organism>
<proteinExistence type="inferred from homology"/>
<evidence type="ECO:0000256" key="7">
    <source>
        <dbReference type="ARBA" id="ARBA00023163"/>
    </source>
</evidence>
<gene>
    <name evidence="10" type="primary">rpoZ</name>
    <name evidence="12" type="ORF">AUJ66_05970</name>
</gene>
<dbReference type="HAMAP" id="MF_00366">
    <property type="entry name" value="RNApol_bact_RpoZ"/>
    <property type="match status" value="1"/>
</dbReference>
<dbReference type="EMBL" id="MNUO01000093">
    <property type="protein sequence ID" value="OIN96502.1"/>
    <property type="molecule type" value="Genomic_DNA"/>
</dbReference>
<evidence type="ECO:0000313" key="13">
    <source>
        <dbReference type="Proteomes" id="UP000182278"/>
    </source>
</evidence>
<accession>A0A1J4SEH6</accession>
<dbReference type="InterPro" id="IPR036161">
    <property type="entry name" value="RPB6/omega-like_sf"/>
</dbReference>
<comment type="caution">
    <text evidence="12">The sequence shown here is derived from an EMBL/GenBank/DDBJ whole genome shotgun (WGS) entry which is preliminary data.</text>
</comment>
<comment type="function">
    <text evidence="10">Promotes RNA polymerase assembly. Latches the N- and C-terminal regions of the beta' subunit thereby facilitating its interaction with the beta and alpha subunits.</text>
</comment>
<comment type="catalytic activity">
    <reaction evidence="9 10">
        <text>RNA(n) + a ribonucleoside 5'-triphosphate = RNA(n+1) + diphosphate</text>
        <dbReference type="Rhea" id="RHEA:21248"/>
        <dbReference type="Rhea" id="RHEA-COMP:14527"/>
        <dbReference type="Rhea" id="RHEA-COMP:17342"/>
        <dbReference type="ChEBI" id="CHEBI:33019"/>
        <dbReference type="ChEBI" id="CHEBI:61557"/>
        <dbReference type="ChEBI" id="CHEBI:140395"/>
        <dbReference type="EC" id="2.7.7.6"/>
    </reaction>
</comment>
<dbReference type="GO" id="GO:0006351">
    <property type="term" value="P:DNA-templated transcription"/>
    <property type="evidence" value="ECO:0007669"/>
    <property type="project" value="UniProtKB-UniRule"/>
</dbReference>
<evidence type="ECO:0000256" key="11">
    <source>
        <dbReference type="SAM" id="MobiDB-lite"/>
    </source>
</evidence>
<dbReference type="Gene3D" id="3.90.940.10">
    <property type="match status" value="1"/>
</dbReference>
<dbReference type="SMART" id="SM01409">
    <property type="entry name" value="RNA_pol_Rpb6"/>
    <property type="match status" value="1"/>
</dbReference>
<feature type="region of interest" description="Disordered" evidence="11">
    <location>
        <begin position="62"/>
        <end position="87"/>
    </location>
</feature>
<dbReference type="GO" id="GO:0000428">
    <property type="term" value="C:DNA-directed RNA polymerase complex"/>
    <property type="evidence" value="ECO:0007669"/>
    <property type="project" value="UniProtKB-KW"/>
</dbReference>
<name>A0A1J4SEH6_9BACT</name>
<keyword evidence="6 10" id="KW-0548">Nucleotidyltransferase</keyword>
<dbReference type="EC" id="2.7.7.6" evidence="2 10"/>
<protein>
    <recommendedName>
        <fullName evidence="3 10">DNA-directed RNA polymerase subunit omega</fullName>
        <shortName evidence="10">RNAP omega subunit</shortName>
        <ecNumber evidence="2 10">2.7.7.6</ecNumber>
    </recommendedName>
    <alternativeName>
        <fullName evidence="10">RNA polymerase omega subunit</fullName>
    </alternativeName>
    <alternativeName>
        <fullName evidence="8 10">Transcriptase subunit omega</fullName>
    </alternativeName>
</protein>
<reference evidence="12 13" key="1">
    <citation type="journal article" date="2016" name="Environ. Microbiol.">
        <title>Genomic resolution of a cold subsurface aquifer community provides metabolic insights for novel microbes adapted to high CO concentrations.</title>
        <authorList>
            <person name="Probst A.J."/>
            <person name="Castelle C.J."/>
            <person name="Singh A."/>
            <person name="Brown C.T."/>
            <person name="Anantharaman K."/>
            <person name="Sharon I."/>
            <person name="Hug L.A."/>
            <person name="Burstein D."/>
            <person name="Emerson J.B."/>
            <person name="Thomas B.C."/>
            <person name="Banfield J.F."/>
        </authorList>
    </citation>
    <scope>NUCLEOTIDE SEQUENCE [LARGE SCALE GENOMIC DNA]</scope>
    <source>
        <strain evidence="12">CG1_02_38_46</strain>
    </source>
</reference>
<evidence type="ECO:0000256" key="10">
    <source>
        <dbReference type="HAMAP-Rule" id="MF_00366"/>
    </source>
</evidence>
<dbReference type="InterPro" id="IPR006110">
    <property type="entry name" value="Pol_omega/Rpo6/RPB6"/>
</dbReference>
<evidence type="ECO:0000256" key="4">
    <source>
        <dbReference type="ARBA" id="ARBA00022478"/>
    </source>
</evidence>
<dbReference type="AlphaFoldDB" id="A0A1J4SEH6"/>